<dbReference type="GO" id="GO:0052689">
    <property type="term" value="F:carboxylic ester hydrolase activity"/>
    <property type="evidence" value="ECO:0007669"/>
    <property type="project" value="TreeGrafter"/>
</dbReference>
<evidence type="ECO:0000256" key="1">
    <source>
        <dbReference type="ARBA" id="ARBA00006499"/>
    </source>
</evidence>
<evidence type="ECO:0000259" key="2">
    <source>
        <dbReference type="Pfam" id="PF02230"/>
    </source>
</evidence>
<sequence>MSYPPPYVVEPQPGHAHSHTIILLHGRSSTAKEFASDLLSLKTSSPTQNLLSSFPRFRWVFPNAGDRWCTAFKEKRFAWCDTFSLDNLSERQDLQVAGLRDGIQLIKRTVEDEAERLGGSSRRIILGGFSQGGATALWSLFSGAATAKGKLGAFVGLSAWMPFTKEAIEVVIANGSDISPDLRVKNLATTFLDIIGLEAFTSEGMALEHIQGTRIFLGHGTDDALISVKNCHDLSAILRSLEAVLEVHEYVGADREGHWVKEPEQVDDIVGFLNMQPEKDESGASNR</sequence>
<dbReference type="GO" id="GO:0005737">
    <property type="term" value="C:cytoplasm"/>
    <property type="evidence" value="ECO:0007669"/>
    <property type="project" value="TreeGrafter"/>
</dbReference>
<protein>
    <submittedName>
        <fullName evidence="3">Alpha/beta-hydrolase</fullName>
    </submittedName>
</protein>
<dbReference type="InterPro" id="IPR050565">
    <property type="entry name" value="LYPA1-2/EST-like"/>
</dbReference>
<evidence type="ECO:0000313" key="4">
    <source>
        <dbReference type="Proteomes" id="UP000800200"/>
    </source>
</evidence>
<proteinExistence type="inferred from homology"/>
<keyword evidence="3" id="KW-0378">Hydrolase</keyword>
<dbReference type="InterPro" id="IPR003140">
    <property type="entry name" value="PLipase/COase/thioEstase"/>
</dbReference>
<organism evidence="3 4">
    <name type="scientific">Zopfia rhizophila CBS 207.26</name>
    <dbReference type="NCBI Taxonomy" id="1314779"/>
    <lineage>
        <taxon>Eukaryota</taxon>
        <taxon>Fungi</taxon>
        <taxon>Dikarya</taxon>
        <taxon>Ascomycota</taxon>
        <taxon>Pezizomycotina</taxon>
        <taxon>Dothideomycetes</taxon>
        <taxon>Dothideomycetes incertae sedis</taxon>
        <taxon>Zopfiaceae</taxon>
        <taxon>Zopfia</taxon>
    </lineage>
</organism>
<dbReference type="OrthoDB" id="2418081at2759"/>
<dbReference type="GO" id="GO:0008474">
    <property type="term" value="F:palmitoyl-(protein) hydrolase activity"/>
    <property type="evidence" value="ECO:0007669"/>
    <property type="project" value="TreeGrafter"/>
</dbReference>
<dbReference type="EMBL" id="ML994618">
    <property type="protein sequence ID" value="KAF2190517.1"/>
    <property type="molecule type" value="Genomic_DNA"/>
</dbReference>
<dbReference type="AlphaFoldDB" id="A0A6A6EEP0"/>
<dbReference type="SUPFAM" id="SSF53474">
    <property type="entry name" value="alpha/beta-Hydrolases"/>
    <property type="match status" value="1"/>
</dbReference>
<keyword evidence="4" id="KW-1185">Reference proteome</keyword>
<evidence type="ECO:0000313" key="3">
    <source>
        <dbReference type="EMBL" id="KAF2190517.1"/>
    </source>
</evidence>
<name>A0A6A6EEP0_9PEZI</name>
<dbReference type="Proteomes" id="UP000800200">
    <property type="component" value="Unassembled WGS sequence"/>
</dbReference>
<feature type="domain" description="Phospholipase/carboxylesterase/thioesterase" evidence="2">
    <location>
        <begin position="13"/>
        <end position="167"/>
    </location>
</feature>
<dbReference type="InterPro" id="IPR029058">
    <property type="entry name" value="AB_hydrolase_fold"/>
</dbReference>
<dbReference type="PANTHER" id="PTHR10655">
    <property type="entry name" value="LYSOPHOSPHOLIPASE-RELATED"/>
    <property type="match status" value="1"/>
</dbReference>
<gene>
    <name evidence="3" type="ORF">K469DRAFT_558901</name>
</gene>
<comment type="similarity">
    <text evidence="1">Belongs to the AB hydrolase superfamily. AB hydrolase 2 family.</text>
</comment>
<accession>A0A6A6EEP0</accession>
<reference evidence="3" key="1">
    <citation type="journal article" date="2020" name="Stud. Mycol.">
        <title>101 Dothideomycetes genomes: a test case for predicting lifestyles and emergence of pathogens.</title>
        <authorList>
            <person name="Haridas S."/>
            <person name="Albert R."/>
            <person name="Binder M."/>
            <person name="Bloem J."/>
            <person name="Labutti K."/>
            <person name="Salamov A."/>
            <person name="Andreopoulos B."/>
            <person name="Baker S."/>
            <person name="Barry K."/>
            <person name="Bills G."/>
            <person name="Bluhm B."/>
            <person name="Cannon C."/>
            <person name="Castanera R."/>
            <person name="Culley D."/>
            <person name="Daum C."/>
            <person name="Ezra D."/>
            <person name="Gonzalez J."/>
            <person name="Henrissat B."/>
            <person name="Kuo A."/>
            <person name="Liang C."/>
            <person name="Lipzen A."/>
            <person name="Lutzoni F."/>
            <person name="Magnuson J."/>
            <person name="Mondo S."/>
            <person name="Nolan M."/>
            <person name="Ohm R."/>
            <person name="Pangilinan J."/>
            <person name="Park H.-J."/>
            <person name="Ramirez L."/>
            <person name="Alfaro M."/>
            <person name="Sun H."/>
            <person name="Tritt A."/>
            <person name="Yoshinaga Y."/>
            <person name="Zwiers L.-H."/>
            <person name="Turgeon B."/>
            <person name="Goodwin S."/>
            <person name="Spatafora J."/>
            <person name="Crous P."/>
            <person name="Grigoriev I."/>
        </authorList>
    </citation>
    <scope>NUCLEOTIDE SEQUENCE</scope>
    <source>
        <strain evidence="3">CBS 207.26</strain>
    </source>
</reference>
<dbReference type="Pfam" id="PF02230">
    <property type="entry name" value="Abhydrolase_2"/>
    <property type="match status" value="1"/>
</dbReference>
<dbReference type="Gene3D" id="3.40.50.1820">
    <property type="entry name" value="alpha/beta hydrolase"/>
    <property type="match status" value="1"/>
</dbReference>
<dbReference type="PANTHER" id="PTHR10655:SF63">
    <property type="entry name" value="PHOSPHOLIPASE_CARBOXYLESTERASE_THIOESTERASE DOMAIN-CONTAINING PROTEIN"/>
    <property type="match status" value="1"/>
</dbReference>